<dbReference type="GO" id="GO:0003676">
    <property type="term" value="F:nucleic acid binding"/>
    <property type="evidence" value="ECO:0007669"/>
    <property type="project" value="InterPro"/>
</dbReference>
<protein>
    <submittedName>
        <fullName evidence="3">Calcipressin</fullName>
    </submittedName>
</protein>
<dbReference type="GO" id="GO:0019722">
    <property type="term" value="P:calcium-mediated signaling"/>
    <property type="evidence" value="ECO:0007669"/>
    <property type="project" value="InterPro"/>
</dbReference>
<dbReference type="GO" id="GO:0005634">
    <property type="term" value="C:nucleus"/>
    <property type="evidence" value="ECO:0007669"/>
    <property type="project" value="TreeGrafter"/>
</dbReference>
<dbReference type="PANTHER" id="PTHR10300:SF14">
    <property type="entry name" value="PROTEIN SARAH"/>
    <property type="match status" value="1"/>
</dbReference>
<proteinExistence type="inferred from homology"/>
<dbReference type="EMBL" id="ML119650">
    <property type="protein sequence ID" value="RPA86197.1"/>
    <property type="molecule type" value="Genomic_DNA"/>
</dbReference>
<dbReference type="FunFam" id="3.30.70.330:FF:000503">
    <property type="entry name" value="Calcineurin binding protein, putative"/>
    <property type="match status" value="1"/>
</dbReference>
<dbReference type="Pfam" id="PF04847">
    <property type="entry name" value="Calcipressin"/>
    <property type="match status" value="1"/>
</dbReference>
<comment type="similarity">
    <text evidence="1">Belongs to the RCAN family.</text>
</comment>
<dbReference type="PANTHER" id="PTHR10300">
    <property type="entry name" value="CALCIPRESSIN"/>
    <property type="match status" value="1"/>
</dbReference>
<accession>A0A3N4ILB2</accession>
<dbReference type="InterPro" id="IPR012677">
    <property type="entry name" value="Nucleotide-bd_a/b_plait_sf"/>
</dbReference>
<dbReference type="GO" id="GO:0008597">
    <property type="term" value="F:calcium-dependent protein serine/threonine phosphatase regulator activity"/>
    <property type="evidence" value="ECO:0007669"/>
    <property type="project" value="TreeGrafter"/>
</dbReference>
<feature type="region of interest" description="Disordered" evidence="2">
    <location>
        <begin position="177"/>
        <end position="285"/>
    </location>
</feature>
<dbReference type="OrthoDB" id="17212at2759"/>
<dbReference type="InterPro" id="IPR035979">
    <property type="entry name" value="RBD_domain_sf"/>
</dbReference>
<organism evidence="3 4">
    <name type="scientific">Ascobolus immersus RN42</name>
    <dbReference type="NCBI Taxonomy" id="1160509"/>
    <lineage>
        <taxon>Eukaryota</taxon>
        <taxon>Fungi</taxon>
        <taxon>Dikarya</taxon>
        <taxon>Ascomycota</taxon>
        <taxon>Pezizomycotina</taxon>
        <taxon>Pezizomycetes</taxon>
        <taxon>Pezizales</taxon>
        <taxon>Ascobolaceae</taxon>
        <taxon>Ascobolus</taxon>
    </lineage>
</organism>
<feature type="compositionally biased region" description="Basic and acidic residues" evidence="2">
    <location>
        <begin position="195"/>
        <end position="205"/>
    </location>
</feature>
<sequence length="285" mass="31148">MQSPQSPSSPQARSRASSRASHLTLDLSNIPPLIKPTQPTNTLLITNIQNLETFHPVNLQTLRDTINAAAPIVNWSPLKSFRRILVVFPSPQEALDVRKALDGEIILGDELKIYFGENTPVEPVDQHLAAPESKKLFFISPPPSPPHGWEVRDEEPPNTVVVAEDLAHALARLATKRPPPVFQEAPTQTPEPTNEAEKSEAEDTMGKGPVSAVQNKDRATVGRSRSSSILLFEPEKKDENKMPAISVDDYSDGETAPTTPVGTESPVKIVPPHTARPPVELMTEN</sequence>
<dbReference type="Gene3D" id="3.30.70.330">
    <property type="match status" value="1"/>
</dbReference>
<evidence type="ECO:0000313" key="4">
    <source>
        <dbReference type="Proteomes" id="UP000275078"/>
    </source>
</evidence>
<dbReference type="CDD" id="cd12434">
    <property type="entry name" value="RRM_RCAN_like"/>
    <property type="match status" value="1"/>
</dbReference>
<dbReference type="InterPro" id="IPR006931">
    <property type="entry name" value="Calcipressin"/>
</dbReference>
<dbReference type="SUPFAM" id="SSF54928">
    <property type="entry name" value="RNA-binding domain, RBD"/>
    <property type="match status" value="1"/>
</dbReference>
<dbReference type="STRING" id="1160509.A0A3N4ILB2"/>
<evidence type="ECO:0000313" key="3">
    <source>
        <dbReference type="EMBL" id="RPA86197.1"/>
    </source>
</evidence>
<dbReference type="GO" id="GO:0005737">
    <property type="term" value="C:cytoplasm"/>
    <property type="evidence" value="ECO:0007669"/>
    <property type="project" value="TreeGrafter"/>
</dbReference>
<evidence type="ECO:0000256" key="2">
    <source>
        <dbReference type="SAM" id="MobiDB-lite"/>
    </source>
</evidence>
<keyword evidence="4" id="KW-1185">Reference proteome</keyword>
<feature type="region of interest" description="Disordered" evidence="2">
    <location>
        <begin position="1"/>
        <end position="21"/>
    </location>
</feature>
<gene>
    <name evidence="3" type="ORF">BJ508DRAFT_321868</name>
</gene>
<dbReference type="AlphaFoldDB" id="A0A3N4ILB2"/>
<name>A0A3N4ILB2_ASCIM</name>
<evidence type="ECO:0000256" key="1">
    <source>
        <dbReference type="ARBA" id="ARBA00008209"/>
    </source>
</evidence>
<dbReference type="Proteomes" id="UP000275078">
    <property type="component" value="Unassembled WGS sequence"/>
</dbReference>
<reference evidence="3 4" key="1">
    <citation type="journal article" date="2018" name="Nat. Ecol. Evol.">
        <title>Pezizomycetes genomes reveal the molecular basis of ectomycorrhizal truffle lifestyle.</title>
        <authorList>
            <person name="Murat C."/>
            <person name="Payen T."/>
            <person name="Noel B."/>
            <person name="Kuo A."/>
            <person name="Morin E."/>
            <person name="Chen J."/>
            <person name="Kohler A."/>
            <person name="Krizsan K."/>
            <person name="Balestrini R."/>
            <person name="Da Silva C."/>
            <person name="Montanini B."/>
            <person name="Hainaut M."/>
            <person name="Levati E."/>
            <person name="Barry K.W."/>
            <person name="Belfiori B."/>
            <person name="Cichocki N."/>
            <person name="Clum A."/>
            <person name="Dockter R.B."/>
            <person name="Fauchery L."/>
            <person name="Guy J."/>
            <person name="Iotti M."/>
            <person name="Le Tacon F."/>
            <person name="Lindquist E.A."/>
            <person name="Lipzen A."/>
            <person name="Malagnac F."/>
            <person name="Mello A."/>
            <person name="Molinier V."/>
            <person name="Miyauchi S."/>
            <person name="Poulain J."/>
            <person name="Riccioni C."/>
            <person name="Rubini A."/>
            <person name="Sitrit Y."/>
            <person name="Splivallo R."/>
            <person name="Traeger S."/>
            <person name="Wang M."/>
            <person name="Zifcakova L."/>
            <person name="Wipf D."/>
            <person name="Zambonelli A."/>
            <person name="Paolocci F."/>
            <person name="Nowrousian M."/>
            <person name="Ottonello S."/>
            <person name="Baldrian P."/>
            <person name="Spatafora J.W."/>
            <person name="Henrissat B."/>
            <person name="Nagy L.G."/>
            <person name="Aury J.M."/>
            <person name="Wincker P."/>
            <person name="Grigoriev I.V."/>
            <person name="Bonfante P."/>
            <person name="Martin F.M."/>
        </authorList>
    </citation>
    <scope>NUCLEOTIDE SEQUENCE [LARGE SCALE GENOMIC DNA]</scope>
    <source>
        <strain evidence="3 4">RN42</strain>
    </source>
</reference>